<proteinExistence type="predicted"/>
<evidence type="ECO:0000256" key="1">
    <source>
        <dbReference type="ARBA" id="ARBA00004167"/>
    </source>
</evidence>
<dbReference type="GO" id="GO:0016757">
    <property type="term" value="F:glycosyltransferase activity"/>
    <property type="evidence" value="ECO:0007669"/>
    <property type="project" value="TreeGrafter"/>
</dbReference>
<keyword evidence="4" id="KW-0808">Transferase</keyword>
<evidence type="ECO:0000313" key="5">
    <source>
        <dbReference type="Proteomes" id="UP000553706"/>
    </source>
</evidence>
<keyword evidence="2" id="KW-0812">Transmembrane</keyword>
<gene>
    <name evidence="4" type="ORF">HNP71_001188</name>
</gene>
<dbReference type="GO" id="GO:0016020">
    <property type="term" value="C:membrane"/>
    <property type="evidence" value="ECO:0007669"/>
    <property type="project" value="UniProtKB-SubCell"/>
</dbReference>
<reference evidence="4 5" key="1">
    <citation type="submission" date="2020-08" db="EMBL/GenBank/DDBJ databases">
        <title>Genomic Encyclopedia of Type Strains, Phase IV (KMG-IV): sequencing the most valuable type-strain genomes for metagenomic binning, comparative biology and taxonomic classification.</title>
        <authorList>
            <person name="Goeker M."/>
        </authorList>
    </citation>
    <scope>NUCLEOTIDE SEQUENCE [LARGE SCALE GENOMIC DNA]</scope>
    <source>
        <strain evidence="4 5">DSM 27026</strain>
    </source>
</reference>
<dbReference type="Pfam" id="PF13704">
    <property type="entry name" value="Glyco_tranf_2_4"/>
    <property type="match status" value="2"/>
</dbReference>
<protein>
    <submittedName>
        <fullName evidence="4">Glycosyltransferase involved in cell wall biosynthesis</fullName>
    </submittedName>
</protein>
<comment type="caution">
    <text evidence="4">The sequence shown here is derived from an EMBL/GenBank/DDBJ whole genome shotgun (WGS) entry which is preliminary data.</text>
</comment>
<evidence type="ECO:0000256" key="2">
    <source>
        <dbReference type="ARBA" id="ARBA00022692"/>
    </source>
</evidence>
<evidence type="ECO:0000256" key="3">
    <source>
        <dbReference type="ARBA" id="ARBA00022989"/>
    </source>
</evidence>
<name>A0A840VDJ0_9PROT</name>
<dbReference type="PANTHER" id="PTHR21461:SF69">
    <property type="entry name" value="GLYCOSYLTRANSFERASE FAMILY 92 PROTEIN"/>
    <property type="match status" value="1"/>
</dbReference>
<dbReference type="AlphaFoldDB" id="A0A840VDJ0"/>
<keyword evidence="3" id="KW-1133">Transmembrane helix</keyword>
<organism evidence="4 5">
    <name type="scientific">Acidocella aromatica</name>
    <dbReference type="NCBI Taxonomy" id="1303579"/>
    <lineage>
        <taxon>Bacteria</taxon>
        <taxon>Pseudomonadati</taxon>
        <taxon>Pseudomonadota</taxon>
        <taxon>Alphaproteobacteria</taxon>
        <taxon>Acetobacterales</taxon>
        <taxon>Acidocellaceae</taxon>
        <taxon>Acidocella</taxon>
    </lineage>
</organism>
<dbReference type="EMBL" id="JACHFJ010000003">
    <property type="protein sequence ID" value="MBB5372937.1"/>
    <property type="molecule type" value="Genomic_DNA"/>
</dbReference>
<dbReference type="InterPro" id="IPR029044">
    <property type="entry name" value="Nucleotide-diphossugar_trans"/>
</dbReference>
<dbReference type="Gene3D" id="3.90.550.10">
    <property type="entry name" value="Spore Coat Polysaccharide Biosynthesis Protein SpsA, Chain A"/>
    <property type="match status" value="1"/>
</dbReference>
<sequence length="450" mass="51243">MARLNRTGALVSKIGCVAIVKNEERHIAEWLAWQFLVGFDCVFLFNNESTDQTKAIAEGFAPRYDVRVLDWPTQEGGTQERAYMRAVELLRDEFEWLAFFDADEFLVLDEGLNLKAILRQRQEAAIGIQWALFGSSGHLEYPKELVVEAFTRRAPASFAPNAHIKSIVRPRAVKRAFNPHAFEIEGECVDFKGRPLAFQLPGVLAEGRDYDGVKLHHYFTRSWAHWQARAERGTFGAKRTEQEFRDYDRNEVLDDAAARHAPEIKRMLEAFQGGWVAPSKTVAVVLVVKDEASDILAWLAWYRLLGFDAAIVYDDDSTDGTWELVQEAAQHWDIRLSRTIGDRNICYQERQQASYCQALSTYKNEFAWLAFFDADEFLQLRQDKSVGAFLARFPNANEVAVNWCNYGSSGHMLKPKAPPPLAYTWHGGARMEVNKHVKCFVRPGKVGLIG</sequence>
<dbReference type="GO" id="GO:0005737">
    <property type="term" value="C:cytoplasm"/>
    <property type="evidence" value="ECO:0007669"/>
    <property type="project" value="TreeGrafter"/>
</dbReference>
<dbReference type="Proteomes" id="UP000553706">
    <property type="component" value="Unassembled WGS sequence"/>
</dbReference>
<dbReference type="PANTHER" id="PTHR21461">
    <property type="entry name" value="GLYCOSYLTRANSFERASE FAMILY 92 PROTEIN"/>
    <property type="match status" value="1"/>
</dbReference>
<evidence type="ECO:0000313" key="4">
    <source>
        <dbReference type="EMBL" id="MBB5372937.1"/>
    </source>
</evidence>
<dbReference type="SUPFAM" id="SSF53448">
    <property type="entry name" value="Nucleotide-diphospho-sugar transferases"/>
    <property type="match status" value="2"/>
</dbReference>
<accession>A0A840VDJ0</accession>
<keyword evidence="5" id="KW-1185">Reference proteome</keyword>
<comment type="subcellular location">
    <subcellularLocation>
        <location evidence="1">Membrane</location>
        <topology evidence="1">Single-pass membrane protein</topology>
    </subcellularLocation>
</comment>
<keyword evidence="3" id="KW-0472">Membrane</keyword>